<dbReference type="InterPro" id="IPR001451">
    <property type="entry name" value="Hexapep"/>
</dbReference>
<dbReference type="Pfam" id="PF00132">
    <property type="entry name" value="Hexapep"/>
    <property type="match status" value="1"/>
</dbReference>
<gene>
    <name evidence="1" type="ORF">C4N25_04515</name>
</gene>
<proteinExistence type="predicted"/>
<sequence>MKKNGTDFPVIEDDVVINPYSIIIGNVRIGKGSVIGAGSIVTKSTPPIV</sequence>
<dbReference type="Gene3D" id="2.160.10.10">
    <property type="entry name" value="Hexapeptide repeat proteins"/>
    <property type="match status" value="1"/>
</dbReference>
<dbReference type="EMBL" id="PRKZ01000002">
    <property type="protein sequence ID" value="RAW51262.1"/>
    <property type="molecule type" value="Genomic_DNA"/>
</dbReference>
<organism evidence="1 2">
    <name type="scientific">Faecalibacterium prausnitzii</name>
    <dbReference type="NCBI Taxonomy" id="853"/>
    <lineage>
        <taxon>Bacteria</taxon>
        <taxon>Bacillati</taxon>
        <taxon>Bacillota</taxon>
        <taxon>Clostridia</taxon>
        <taxon>Eubacteriales</taxon>
        <taxon>Oscillospiraceae</taxon>
        <taxon>Faecalibacterium</taxon>
    </lineage>
</organism>
<reference evidence="1 2" key="1">
    <citation type="submission" date="2018-02" db="EMBL/GenBank/DDBJ databases">
        <title>Complete genome sequencing of Faecalibacterium prausnitzii strains isolated from the human gut.</title>
        <authorList>
            <person name="Fitzgerald B.C."/>
            <person name="Shkoporov A.N."/>
            <person name="Ross P.R."/>
            <person name="Hill C."/>
        </authorList>
    </citation>
    <scope>NUCLEOTIDE SEQUENCE [LARGE SCALE GENOMIC DNA]</scope>
    <source>
        <strain evidence="1 2">APC942/8-14-2</strain>
    </source>
</reference>
<protein>
    <recommendedName>
        <fullName evidence="3">Acetyltransferase</fullName>
    </recommendedName>
</protein>
<comment type="caution">
    <text evidence="1">The sequence shown here is derived from an EMBL/GenBank/DDBJ whole genome shotgun (WGS) entry which is preliminary data.</text>
</comment>
<dbReference type="AlphaFoldDB" id="A0A329TP13"/>
<evidence type="ECO:0008006" key="3">
    <source>
        <dbReference type="Google" id="ProtNLM"/>
    </source>
</evidence>
<dbReference type="InterPro" id="IPR011004">
    <property type="entry name" value="Trimer_LpxA-like_sf"/>
</dbReference>
<dbReference type="RefSeq" id="WP_112115138.1">
    <property type="nucleotide sequence ID" value="NZ_PRKZ01000002.1"/>
</dbReference>
<dbReference type="Proteomes" id="UP000251634">
    <property type="component" value="Unassembled WGS sequence"/>
</dbReference>
<evidence type="ECO:0000313" key="2">
    <source>
        <dbReference type="Proteomes" id="UP000251634"/>
    </source>
</evidence>
<name>A0A329TP13_9FIRM</name>
<evidence type="ECO:0000313" key="1">
    <source>
        <dbReference type="EMBL" id="RAW51262.1"/>
    </source>
</evidence>
<dbReference type="SUPFAM" id="SSF51161">
    <property type="entry name" value="Trimeric LpxA-like enzymes"/>
    <property type="match status" value="1"/>
</dbReference>
<accession>A0A329TP13</accession>